<protein>
    <submittedName>
        <fullName evidence="2">Uncharacterized protein</fullName>
    </submittedName>
</protein>
<accession>A0A8S9UCT1</accession>
<comment type="caution">
    <text evidence="2">The sequence shown here is derived from an EMBL/GenBank/DDBJ whole genome shotgun (WGS) entry which is preliminary data.</text>
</comment>
<evidence type="ECO:0000256" key="1">
    <source>
        <dbReference type="SAM" id="MobiDB-lite"/>
    </source>
</evidence>
<organism evidence="2 3">
    <name type="scientific">Phytophthora infestans</name>
    <name type="common">Potato late blight agent</name>
    <name type="synonym">Botrytis infestans</name>
    <dbReference type="NCBI Taxonomy" id="4787"/>
    <lineage>
        <taxon>Eukaryota</taxon>
        <taxon>Sar</taxon>
        <taxon>Stramenopiles</taxon>
        <taxon>Oomycota</taxon>
        <taxon>Peronosporomycetes</taxon>
        <taxon>Peronosporales</taxon>
        <taxon>Peronosporaceae</taxon>
        <taxon>Phytophthora</taxon>
    </lineage>
</organism>
<dbReference type="AlphaFoldDB" id="A0A8S9UCT1"/>
<gene>
    <name evidence="2" type="ORF">GN958_ATG12467</name>
</gene>
<feature type="region of interest" description="Disordered" evidence="1">
    <location>
        <begin position="1"/>
        <end position="31"/>
    </location>
</feature>
<sequence length="73" mass="8041">MVEPRVATSGSPRSCDLHGPDGVEELPDNDHPQRDVCGTYVLYKTWCSTLSQSAVPRNMGDIARILEDQLQAL</sequence>
<dbReference type="EMBL" id="JAACNO010001686">
    <property type="protein sequence ID" value="KAF4138313.1"/>
    <property type="molecule type" value="Genomic_DNA"/>
</dbReference>
<evidence type="ECO:0000313" key="3">
    <source>
        <dbReference type="Proteomes" id="UP000704712"/>
    </source>
</evidence>
<dbReference type="Proteomes" id="UP000704712">
    <property type="component" value="Unassembled WGS sequence"/>
</dbReference>
<proteinExistence type="predicted"/>
<reference evidence="2" key="1">
    <citation type="submission" date="2020-03" db="EMBL/GenBank/DDBJ databases">
        <title>Hybrid Assembly of Korean Phytophthora infestans isolates.</title>
        <authorList>
            <person name="Prokchorchik M."/>
            <person name="Lee Y."/>
            <person name="Seo J."/>
            <person name="Cho J.-H."/>
            <person name="Park Y.-E."/>
            <person name="Jang D.-C."/>
            <person name="Im J.-S."/>
            <person name="Choi J.-G."/>
            <person name="Park H.-J."/>
            <person name="Lee G.-B."/>
            <person name="Lee Y.-G."/>
            <person name="Hong S.-Y."/>
            <person name="Cho K."/>
            <person name="Sohn K.H."/>
        </authorList>
    </citation>
    <scope>NUCLEOTIDE SEQUENCE</scope>
    <source>
        <strain evidence="2">KR_2_A2</strain>
    </source>
</reference>
<evidence type="ECO:0000313" key="2">
    <source>
        <dbReference type="EMBL" id="KAF4138313.1"/>
    </source>
</evidence>
<name>A0A8S9UCT1_PHYIN</name>